<dbReference type="GO" id="GO:0016757">
    <property type="term" value="F:glycosyltransferase activity"/>
    <property type="evidence" value="ECO:0007669"/>
    <property type="project" value="TreeGrafter"/>
</dbReference>
<dbReference type="EMBL" id="MAAO01000006">
    <property type="protein sequence ID" value="OUR96632.1"/>
    <property type="molecule type" value="Genomic_DNA"/>
</dbReference>
<dbReference type="PANTHER" id="PTHR46401">
    <property type="entry name" value="GLYCOSYLTRANSFERASE WBBK-RELATED"/>
    <property type="match status" value="1"/>
</dbReference>
<dbReference type="PANTHER" id="PTHR46401:SF2">
    <property type="entry name" value="GLYCOSYLTRANSFERASE WBBK-RELATED"/>
    <property type="match status" value="1"/>
</dbReference>
<dbReference type="CDD" id="cd03801">
    <property type="entry name" value="GT4_PimA-like"/>
    <property type="match status" value="1"/>
</dbReference>
<dbReference type="AlphaFoldDB" id="A0A1Y5FDE0"/>
<dbReference type="SUPFAM" id="SSF53756">
    <property type="entry name" value="UDP-Glycosyltransferase/glycogen phosphorylase"/>
    <property type="match status" value="1"/>
</dbReference>
<organism evidence="2 3">
    <name type="scientific">Halobacteriovorax marinus</name>
    <dbReference type="NCBI Taxonomy" id="97084"/>
    <lineage>
        <taxon>Bacteria</taxon>
        <taxon>Pseudomonadati</taxon>
        <taxon>Bdellovibrionota</taxon>
        <taxon>Bacteriovoracia</taxon>
        <taxon>Bacteriovoracales</taxon>
        <taxon>Halobacteriovoraceae</taxon>
        <taxon>Halobacteriovorax</taxon>
    </lineage>
</organism>
<sequence length="329" mass="37316">MKVLIVTPYRNFPGGVEKYNSLIEEILVSDGSSVEYLTTDDYPLSPILKFKKKVFGMAAITAKRFKNIDSSKYDLIICNGEFSLGIKHPNVLNIFHGSFLGFRDFLKNELSLKHFLSLTWQSVLQASGSTNKKVVTVSKFNATQLEKQGIKVKDILLNPVDLEKYTPKDCKRAGILNVSTYKYFGKGFDLLKKLSCLRDDITCVTNKRPDFNCRWIESVGGMELAPIYNEHKVVIIPSRYESASLVALEAMACGVPIVMNRVGYALEIEKIIPEFVLPIEDLLDAKTYDERIELIISNYDELSKKARDYVEAHHSMKTFKTNFLKIIKG</sequence>
<dbReference type="Pfam" id="PF13692">
    <property type="entry name" value="Glyco_trans_1_4"/>
    <property type="match status" value="1"/>
</dbReference>
<proteinExistence type="predicted"/>
<evidence type="ECO:0000256" key="1">
    <source>
        <dbReference type="ARBA" id="ARBA00022679"/>
    </source>
</evidence>
<dbReference type="Gene3D" id="3.40.50.2000">
    <property type="entry name" value="Glycogen Phosphorylase B"/>
    <property type="match status" value="2"/>
</dbReference>
<protein>
    <submittedName>
        <fullName evidence="2">Uncharacterized protein</fullName>
    </submittedName>
</protein>
<gene>
    <name evidence="2" type="ORF">A9Q84_09820</name>
</gene>
<evidence type="ECO:0000313" key="3">
    <source>
        <dbReference type="Proteomes" id="UP000196531"/>
    </source>
</evidence>
<name>A0A1Y5FDE0_9BACT</name>
<reference evidence="3" key="1">
    <citation type="journal article" date="2017" name="Proc. Natl. Acad. Sci. U.S.A.">
        <title>Simulation of Deepwater Horizon oil plume reveals substrate specialization within a complex community of hydrocarbon-degraders.</title>
        <authorList>
            <person name="Hu P."/>
            <person name="Dubinsky E.A."/>
            <person name="Probst A.J."/>
            <person name="Wang J."/>
            <person name="Sieber C.M.K."/>
            <person name="Tom L.M."/>
            <person name="Gardinali P."/>
            <person name="Banfield J.F."/>
            <person name="Atlas R.M."/>
            <person name="Andersen G.L."/>
        </authorList>
    </citation>
    <scope>NUCLEOTIDE SEQUENCE [LARGE SCALE GENOMIC DNA]</scope>
</reference>
<dbReference type="Proteomes" id="UP000196531">
    <property type="component" value="Unassembled WGS sequence"/>
</dbReference>
<keyword evidence="1" id="KW-0808">Transferase</keyword>
<comment type="caution">
    <text evidence="2">The sequence shown here is derived from an EMBL/GenBank/DDBJ whole genome shotgun (WGS) entry which is preliminary data.</text>
</comment>
<evidence type="ECO:0000313" key="2">
    <source>
        <dbReference type="EMBL" id="OUR96632.1"/>
    </source>
</evidence>
<accession>A0A1Y5FDE0</accession>